<protein>
    <submittedName>
        <fullName evidence="1">Uncharacterized protein</fullName>
    </submittedName>
</protein>
<accession>A0AAV4WFD2</accession>
<organism evidence="1 2">
    <name type="scientific">Caerostris extrusa</name>
    <name type="common">Bark spider</name>
    <name type="synonym">Caerostris bankana</name>
    <dbReference type="NCBI Taxonomy" id="172846"/>
    <lineage>
        <taxon>Eukaryota</taxon>
        <taxon>Metazoa</taxon>
        <taxon>Ecdysozoa</taxon>
        <taxon>Arthropoda</taxon>
        <taxon>Chelicerata</taxon>
        <taxon>Arachnida</taxon>
        <taxon>Araneae</taxon>
        <taxon>Araneomorphae</taxon>
        <taxon>Entelegynae</taxon>
        <taxon>Araneoidea</taxon>
        <taxon>Araneidae</taxon>
        <taxon>Caerostris</taxon>
    </lineage>
</organism>
<dbReference type="EMBL" id="BPLR01015954">
    <property type="protein sequence ID" value="GIY80025.1"/>
    <property type="molecule type" value="Genomic_DNA"/>
</dbReference>
<evidence type="ECO:0000313" key="1">
    <source>
        <dbReference type="EMBL" id="GIY80025.1"/>
    </source>
</evidence>
<dbReference type="Proteomes" id="UP001054945">
    <property type="component" value="Unassembled WGS sequence"/>
</dbReference>
<keyword evidence="2" id="KW-1185">Reference proteome</keyword>
<dbReference type="AlphaFoldDB" id="A0AAV4WFD2"/>
<gene>
    <name evidence="1" type="ORF">CEXT_702951</name>
</gene>
<comment type="caution">
    <text evidence="1">The sequence shown here is derived from an EMBL/GenBank/DDBJ whole genome shotgun (WGS) entry which is preliminary data.</text>
</comment>
<name>A0AAV4WFD2_CAEEX</name>
<sequence>MKGSRQESACQQSRGIRLLKVLADQAFGFLLNPSALLQDTSIHTPCLLLQDNPESSLMEENIQNTNIFRTLFIPINHPALFGERHYKHSMVIVSPTSFISRDRKTESWPIHHLNKRNGRFETRAHVNSPETSGYKSAR</sequence>
<proteinExistence type="predicted"/>
<reference evidence="1 2" key="1">
    <citation type="submission" date="2021-06" db="EMBL/GenBank/DDBJ databases">
        <title>Caerostris extrusa draft genome.</title>
        <authorList>
            <person name="Kono N."/>
            <person name="Arakawa K."/>
        </authorList>
    </citation>
    <scope>NUCLEOTIDE SEQUENCE [LARGE SCALE GENOMIC DNA]</scope>
</reference>
<evidence type="ECO:0000313" key="2">
    <source>
        <dbReference type="Proteomes" id="UP001054945"/>
    </source>
</evidence>